<evidence type="ECO:0000256" key="9">
    <source>
        <dbReference type="ARBA" id="ARBA00023002"/>
    </source>
</evidence>
<dbReference type="AlphaFoldDB" id="A0A0B7FCI5"/>
<feature type="binding site" description="axial binding residue" evidence="13">
    <location>
        <position position="66"/>
    </location>
    <ligand>
        <name>heme</name>
        <dbReference type="ChEBI" id="CHEBI:30413"/>
    </ligand>
    <ligandPart>
        <name>Fe</name>
        <dbReference type="ChEBI" id="CHEBI:18248"/>
    </ligandPart>
</feature>
<dbReference type="InterPro" id="IPR050364">
    <property type="entry name" value="Cytochrome_P450_fung"/>
</dbReference>
<keyword evidence="10 13" id="KW-0408">Iron</keyword>
<evidence type="ECO:0000256" key="13">
    <source>
        <dbReference type="PIRSR" id="PIRSR602401-1"/>
    </source>
</evidence>
<dbReference type="GO" id="GO:0016020">
    <property type="term" value="C:membrane"/>
    <property type="evidence" value="ECO:0007669"/>
    <property type="project" value="UniProtKB-SubCell"/>
</dbReference>
<keyword evidence="9 14" id="KW-0560">Oxidoreductase</keyword>
<gene>
    <name evidence="15" type="ORF">RSOLAG1IB_11698</name>
</gene>
<dbReference type="PRINTS" id="PR00463">
    <property type="entry name" value="EP450I"/>
</dbReference>
<dbReference type="InterPro" id="IPR036396">
    <property type="entry name" value="Cyt_P450_sf"/>
</dbReference>
<proteinExistence type="inferred from homology"/>
<evidence type="ECO:0000256" key="7">
    <source>
        <dbReference type="ARBA" id="ARBA00022723"/>
    </source>
</evidence>
<dbReference type="PANTHER" id="PTHR46300">
    <property type="entry name" value="P450, PUTATIVE (EUROFUNG)-RELATED-RELATED"/>
    <property type="match status" value="1"/>
</dbReference>
<dbReference type="InterPro" id="IPR001128">
    <property type="entry name" value="Cyt_P450"/>
</dbReference>
<dbReference type="OrthoDB" id="2789670at2759"/>
<dbReference type="Pfam" id="PF00067">
    <property type="entry name" value="p450"/>
    <property type="match status" value="1"/>
</dbReference>
<keyword evidence="6" id="KW-0812">Transmembrane</keyword>
<evidence type="ECO:0000256" key="12">
    <source>
        <dbReference type="ARBA" id="ARBA00023136"/>
    </source>
</evidence>
<dbReference type="PROSITE" id="PS00086">
    <property type="entry name" value="CYTOCHROME_P450"/>
    <property type="match status" value="1"/>
</dbReference>
<reference evidence="15 16" key="1">
    <citation type="submission" date="2014-11" db="EMBL/GenBank/DDBJ databases">
        <authorList>
            <person name="Wibberg Daniel"/>
        </authorList>
    </citation>
    <scope>NUCLEOTIDE SEQUENCE [LARGE SCALE GENOMIC DNA]</scope>
    <source>
        <strain evidence="15">Rhizoctonia solani AG1-IB 7/3/14</strain>
    </source>
</reference>
<evidence type="ECO:0000313" key="15">
    <source>
        <dbReference type="EMBL" id="CEL54609.1"/>
    </source>
</evidence>
<protein>
    <submittedName>
        <fullName evidence="15">O-methylsterigmatocystin oxidoreductase</fullName>
    </submittedName>
</protein>
<evidence type="ECO:0000256" key="4">
    <source>
        <dbReference type="ARBA" id="ARBA00010617"/>
    </source>
</evidence>
<comment type="pathway">
    <text evidence="3">Secondary metabolite biosynthesis.</text>
</comment>
<dbReference type="Proteomes" id="UP000059188">
    <property type="component" value="Unassembled WGS sequence"/>
</dbReference>
<evidence type="ECO:0000313" key="16">
    <source>
        <dbReference type="Proteomes" id="UP000059188"/>
    </source>
</evidence>
<dbReference type="InterPro" id="IPR002401">
    <property type="entry name" value="Cyt_P450_E_grp-I"/>
</dbReference>
<keyword evidence="5 13" id="KW-0349">Heme</keyword>
<name>A0A0B7FCI5_THACB</name>
<comment type="similarity">
    <text evidence="4 14">Belongs to the cytochrome P450 family.</text>
</comment>
<evidence type="ECO:0000256" key="11">
    <source>
        <dbReference type="ARBA" id="ARBA00023033"/>
    </source>
</evidence>
<dbReference type="InterPro" id="IPR017972">
    <property type="entry name" value="Cyt_P450_CS"/>
</dbReference>
<keyword evidence="11 14" id="KW-0503">Monooxygenase</keyword>
<evidence type="ECO:0000256" key="5">
    <source>
        <dbReference type="ARBA" id="ARBA00022617"/>
    </source>
</evidence>
<evidence type="ECO:0000256" key="2">
    <source>
        <dbReference type="ARBA" id="ARBA00004370"/>
    </source>
</evidence>
<sequence length="137" mass="15026">MSSNQDDEYKGMRIPRGSHIIGNAWSMLRDPNAYKTPEIFNPSRFLGSLAESNPEEIIFGFGRRRCPGAPVAHTSVWLSIVLTLATYDIVPSKAGDGTAILPSLNYTVGVISHPLPFQCGLKPRSDKARKLIENTAL</sequence>
<dbReference type="GO" id="GO:0020037">
    <property type="term" value="F:heme binding"/>
    <property type="evidence" value="ECO:0007669"/>
    <property type="project" value="InterPro"/>
</dbReference>
<evidence type="ECO:0000256" key="10">
    <source>
        <dbReference type="ARBA" id="ARBA00023004"/>
    </source>
</evidence>
<keyword evidence="7 13" id="KW-0479">Metal-binding</keyword>
<keyword evidence="16" id="KW-1185">Reference proteome</keyword>
<comment type="subcellular location">
    <subcellularLocation>
        <location evidence="2">Membrane</location>
    </subcellularLocation>
</comment>
<comment type="cofactor">
    <cofactor evidence="1 13">
        <name>heme</name>
        <dbReference type="ChEBI" id="CHEBI:30413"/>
    </cofactor>
</comment>
<keyword evidence="8" id="KW-1133">Transmembrane helix</keyword>
<dbReference type="SUPFAM" id="SSF48264">
    <property type="entry name" value="Cytochrome P450"/>
    <property type="match status" value="1"/>
</dbReference>
<evidence type="ECO:0000256" key="14">
    <source>
        <dbReference type="RuleBase" id="RU000461"/>
    </source>
</evidence>
<dbReference type="Gene3D" id="1.10.630.10">
    <property type="entry name" value="Cytochrome P450"/>
    <property type="match status" value="1"/>
</dbReference>
<dbReference type="GO" id="GO:0005506">
    <property type="term" value="F:iron ion binding"/>
    <property type="evidence" value="ECO:0007669"/>
    <property type="project" value="InterPro"/>
</dbReference>
<evidence type="ECO:0000256" key="8">
    <source>
        <dbReference type="ARBA" id="ARBA00022989"/>
    </source>
</evidence>
<evidence type="ECO:0000256" key="6">
    <source>
        <dbReference type="ARBA" id="ARBA00022692"/>
    </source>
</evidence>
<dbReference type="EMBL" id="LN679270">
    <property type="protein sequence ID" value="CEL54609.1"/>
    <property type="molecule type" value="Genomic_DNA"/>
</dbReference>
<evidence type="ECO:0000256" key="3">
    <source>
        <dbReference type="ARBA" id="ARBA00005179"/>
    </source>
</evidence>
<dbReference type="STRING" id="1108050.A0A0B7FCI5"/>
<organism evidence="15 16">
    <name type="scientific">Thanatephorus cucumeris (strain AG1-IB / isolate 7/3/14)</name>
    <name type="common">Lettuce bottom rot fungus</name>
    <name type="synonym">Rhizoctonia solani</name>
    <dbReference type="NCBI Taxonomy" id="1108050"/>
    <lineage>
        <taxon>Eukaryota</taxon>
        <taxon>Fungi</taxon>
        <taxon>Dikarya</taxon>
        <taxon>Basidiomycota</taxon>
        <taxon>Agaricomycotina</taxon>
        <taxon>Agaricomycetes</taxon>
        <taxon>Cantharellales</taxon>
        <taxon>Ceratobasidiaceae</taxon>
        <taxon>Rhizoctonia</taxon>
        <taxon>Rhizoctonia solani AG-1</taxon>
    </lineage>
</organism>
<keyword evidence="12" id="KW-0472">Membrane</keyword>
<dbReference type="PANTHER" id="PTHR46300:SF2">
    <property type="entry name" value="CYTOCHROME P450 MONOOXYGENASE ALNH-RELATED"/>
    <property type="match status" value="1"/>
</dbReference>
<accession>A0A0B7FCI5</accession>
<evidence type="ECO:0000256" key="1">
    <source>
        <dbReference type="ARBA" id="ARBA00001971"/>
    </source>
</evidence>
<dbReference type="GO" id="GO:0016705">
    <property type="term" value="F:oxidoreductase activity, acting on paired donors, with incorporation or reduction of molecular oxygen"/>
    <property type="evidence" value="ECO:0007669"/>
    <property type="project" value="InterPro"/>
</dbReference>
<dbReference type="GO" id="GO:0004497">
    <property type="term" value="F:monooxygenase activity"/>
    <property type="evidence" value="ECO:0007669"/>
    <property type="project" value="UniProtKB-KW"/>
</dbReference>